<dbReference type="Proteomes" id="UP000008311">
    <property type="component" value="Unassembled WGS sequence"/>
</dbReference>
<evidence type="ECO:0000313" key="1">
    <source>
        <dbReference type="EMBL" id="EEF34244.1"/>
    </source>
</evidence>
<dbReference type="InterPro" id="IPR050481">
    <property type="entry name" value="UDP-glycosyltransf_plant"/>
</dbReference>
<reference evidence="2" key="1">
    <citation type="journal article" date="2010" name="Nat. Biotechnol.">
        <title>Draft genome sequence of the oilseed species Ricinus communis.</title>
        <authorList>
            <person name="Chan A.P."/>
            <person name="Crabtree J."/>
            <person name="Zhao Q."/>
            <person name="Lorenzi H."/>
            <person name="Orvis J."/>
            <person name="Puiu D."/>
            <person name="Melake-Berhan A."/>
            <person name="Jones K.M."/>
            <person name="Redman J."/>
            <person name="Chen G."/>
            <person name="Cahoon E.B."/>
            <person name="Gedil M."/>
            <person name="Stanke M."/>
            <person name="Haas B.J."/>
            <person name="Wortman J.R."/>
            <person name="Fraser-Liggett C.M."/>
            <person name="Ravel J."/>
            <person name="Rabinowicz P.D."/>
        </authorList>
    </citation>
    <scope>NUCLEOTIDE SEQUENCE [LARGE SCALE GENOMIC DNA]</scope>
    <source>
        <strain evidence="2">cv. Hale</strain>
    </source>
</reference>
<evidence type="ECO:0008006" key="3">
    <source>
        <dbReference type="Google" id="ProtNLM"/>
    </source>
</evidence>
<dbReference type="GO" id="GO:0035251">
    <property type="term" value="F:UDP-glucosyltransferase activity"/>
    <property type="evidence" value="ECO:0007669"/>
    <property type="project" value="InterPro"/>
</dbReference>
<dbReference type="InParanoid" id="B9SQ84"/>
<proteinExistence type="predicted"/>
<name>B9SQ84_RICCO</name>
<dbReference type="STRING" id="3988.B9SQ84"/>
<keyword evidence="2" id="KW-1185">Reference proteome</keyword>
<dbReference type="SUPFAM" id="SSF53756">
    <property type="entry name" value="UDP-Glycosyltransferase/glycogen phosphorylase"/>
    <property type="match status" value="1"/>
</dbReference>
<dbReference type="AlphaFoldDB" id="B9SQ84"/>
<sequence>MFSLIYLLIDEHKLHVKHAIANKLQQTQSSDSLQVSGTLFVDMFCTFMIDAANELHIPCYLYFSSPASFLGLMLHLPVLDTQLATDFIDSDSDFIVPKDPSTS</sequence>
<evidence type="ECO:0000313" key="2">
    <source>
        <dbReference type="Proteomes" id="UP000008311"/>
    </source>
</evidence>
<gene>
    <name evidence="1" type="ORF">RCOM_1196290</name>
</gene>
<organism evidence="1 2">
    <name type="scientific">Ricinus communis</name>
    <name type="common">Castor bean</name>
    <dbReference type="NCBI Taxonomy" id="3988"/>
    <lineage>
        <taxon>Eukaryota</taxon>
        <taxon>Viridiplantae</taxon>
        <taxon>Streptophyta</taxon>
        <taxon>Embryophyta</taxon>
        <taxon>Tracheophyta</taxon>
        <taxon>Spermatophyta</taxon>
        <taxon>Magnoliopsida</taxon>
        <taxon>eudicotyledons</taxon>
        <taxon>Gunneridae</taxon>
        <taxon>Pentapetalae</taxon>
        <taxon>rosids</taxon>
        <taxon>fabids</taxon>
        <taxon>Malpighiales</taxon>
        <taxon>Euphorbiaceae</taxon>
        <taxon>Acalyphoideae</taxon>
        <taxon>Acalypheae</taxon>
        <taxon>Ricinus</taxon>
    </lineage>
</organism>
<protein>
    <recommendedName>
        <fullName evidence="3">UDP-glucosyltransferase</fullName>
    </recommendedName>
</protein>
<dbReference type="PANTHER" id="PTHR48048:SF81">
    <property type="entry name" value="GLYCOSYLTRANSFERASE"/>
    <property type="match status" value="1"/>
</dbReference>
<dbReference type="PANTHER" id="PTHR48048">
    <property type="entry name" value="GLYCOSYLTRANSFERASE"/>
    <property type="match status" value="1"/>
</dbReference>
<dbReference type="eggNOG" id="KOG1192">
    <property type="taxonomic scope" value="Eukaryota"/>
</dbReference>
<accession>B9SQ84</accession>
<dbReference type="Gene3D" id="3.40.50.2000">
    <property type="entry name" value="Glycogen Phosphorylase B"/>
    <property type="match status" value="1"/>
</dbReference>
<dbReference type="EMBL" id="EQ974079">
    <property type="protein sequence ID" value="EEF34244.1"/>
    <property type="molecule type" value="Genomic_DNA"/>
</dbReference>